<protein>
    <submittedName>
        <fullName evidence="1">M64 family metallopeptidase</fullName>
    </submittedName>
</protein>
<dbReference type="Gene3D" id="3.40.390.10">
    <property type="entry name" value="Collagenase (Catalytic Domain)"/>
    <property type="match status" value="1"/>
</dbReference>
<dbReference type="InterPro" id="IPR019026">
    <property type="entry name" value="Peptidase_M64_IgA"/>
</dbReference>
<name>A0ABV4XCG6_9CYAN</name>
<reference evidence="1 2" key="1">
    <citation type="submission" date="2024-09" db="EMBL/GenBank/DDBJ databases">
        <title>Floridaenema gen nov. (Aerosakkonemataceae, Aerosakkonematales ord. nov., Cyanobacteria) from benthic tropical and subtropical fresh waters, with the description of four new species.</title>
        <authorList>
            <person name="Moretto J.A."/>
            <person name="Berthold D.E."/>
            <person name="Lefler F.W."/>
            <person name="Huang I.-S."/>
            <person name="Laughinghouse H. IV."/>
        </authorList>
    </citation>
    <scope>NUCLEOTIDE SEQUENCE [LARGE SCALE GENOMIC DNA]</scope>
    <source>
        <strain evidence="1 2">BLCC-F46</strain>
    </source>
</reference>
<dbReference type="InterPro" id="IPR024079">
    <property type="entry name" value="MetalloPept_cat_dom_sf"/>
</dbReference>
<dbReference type="EMBL" id="JBHFNQ010000204">
    <property type="protein sequence ID" value="MFB2880489.1"/>
    <property type="molecule type" value="Genomic_DNA"/>
</dbReference>
<dbReference type="Proteomes" id="UP001576774">
    <property type="component" value="Unassembled WGS sequence"/>
</dbReference>
<sequence>MLQFVSKSLKLSAATISMILVIPEVAQGAYLKLWDNGPSSNRVDIVFLGDGYTAADINTTYNNDINAMLNWMFFGNEDPYPRYKNFFNVHRLDIISSERGADIPPNGIFRNTALDASYYFDGVTERLLYINEAKANQALVNNLPDLSLAEVRLLTVNDTKYGGGGGYFAVYAGGNSNSTEIALHELGHSFNKLADEYDYNDLAIYTGPEPTAINITKSPRGDKWSQWLGYVQPGIGVIGAYEGAGFYQRGLFRPSMNSKMRSLGQLFDAVSREKIILDIYDLVNPLDSWLDNTITLFNPDRIWVKPIDPNVINVNWYVNDILIPGAINQWFDLANYGFDPGFYKITAKAFDPTDWVRIKRDRLEQSITWNVEVSVSKRVPEPGTLLGLLTMSIFALDSCAKKGKDLS</sequence>
<evidence type="ECO:0000313" key="2">
    <source>
        <dbReference type="Proteomes" id="UP001576774"/>
    </source>
</evidence>
<dbReference type="Pfam" id="PF09471">
    <property type="entry name" value="Peptidase_M64"/>
    <property type="match status" value="1"/>
</dbReference>
<organism evidence="1 2">
    <name type="scientific">Floridaenema aerugineum BLCC-F46</name>
    <dbReference type="NCBI Taxonomy" id="3153654"/>
    <lineage>
        <taxon>Bacteria</taxon>
        <taxon>Bacillati</taxon>
        <taxon>Cyanobacteriota</taxon>
        <taxon>Cyanophyceae</taxon>
        <taxon>Oscillatoriophycideae</taxon>
        <taxon>Aerosakkonematales</taxon>
        <taxon>Aerosakkonemataceae</taxon>
        <taxon>Floridanema</taxon>
        <taxon>Floridanema aerugineum</taxon>
    </lineage>
</organism>
<keyword evidence="2" id="KW-1185">Reference proteome</keyword>
<gene>
    <name evidence="1" type="ORF">ACE1CC_26875</name>
</gene>
<accession>A0ABV4XCG6</accession>
<comment type="caution">
    <text evidence="1">The sequence shown here is derived from an EMBL/GenBank/DDBJ whole genome shotgun (WGS) entry which is preliminary data.</text>
</comment>
<evidence type="ECO:0000313" key="1">
    <source>
        <dbReference type="EMBL" id="MFB2880489.1"/>
    </source>
</evidence>
<proteinExistence type="predicted"/>
<dbReference type="RefSeq" id="WP_413273502.1">
    <property type="nucleotide sequence ID" value="NZ_JBHFNQ010000204.1"/>
</dbReference>